<dbReference type="InterPro" id="IPR003615">
    <property type="entry name" value="HNH_nuc"/>
</dbReference>
<comment type="caution">
    <text evidence="3">The sequence shown here is derived from an EMBL/GenBank/DDBJ whole genome shotgun (WGS) entry which is preliminary data.</text>
</comment>
<evidence type="ECO:0000256" key="1">
    <source>
        <dbReference type="ARBA" id="ARBA00023450"/>
    </source>
</evidence>
<keyword evidence="3" id="KW-0378">Hydrolase</keyword>
<dbReference type="GO" id="GO:0004519">
    <property type="term" value="F:endonuclease activity"/>
    <property type="evidence" value="ECO:0007669"/>
    <property type="project" value="UniProtKB-KW"/>
</dbReference>
<accession>A0A2A3X102</accession>
<comment type="similarity">
    <text evidence="1">Belongs to the Rv1128c/1148c/1588c/1702c/1945/3466 family.</text>
</comment>
<dbReference type="Proteomes" id="UP000218377">
    <property type="component" value="Unassembled WGS sequence"/>
</dbReference>
<protein>
    <submittedName>
        <fullName evidence="3">HNH endonuclease</fullName>
    </submittedName>
</protein>
<dbReference type="GO" id="GO:0008270">
    <property type="term" value="F:zinc ion binding"/>
    <property type="evidence" value="ECO:0007669"/>
    <property type="project" value="InterPro"/>
</dbReference>
<organism evidence="3 4">
    <name type="scientific">Brevibacterium aurantiacum</name>
    <dbReference type="NCBI Taxonomy" id="273384"/>
    <lineage>
        <taxon>Bacteria</taxon>
        <taxon>Bacillati</taxon>
        <taxon>Actinomycetota</taxon>
        <taxon>Actinomycetes</taxon>
        <taxon>Micrococcales</taxon>
        <taxon>Brevibacteriaceae</taxon>
        <taxon>Brevibacterium</taxon>
    </lineage>
</organism>
<dbReference type="Pfam" id="PF02720">
    <property type="entry name" value="DUF222"/>
    <property type="match status" value="1"/>
</dbReference>
<feature type="region of interest" description="Disordered" evidence="2">
    <location>
        <begin position="390"/>
        <end position="491"/>
    </location>
</feature>
<dbReference type="EMBL" id="NRGX01000001">
    <property type="protein sequence ID" value="PCC17197.1"/>
    <property type="molecule type" value="Genomic_DNA"/>
</dbReference>
<dbReference type="InterPro" id="IPR003870">
    <property type="entry name" value="DUF222"/>
</dbReference>
<dbReference type="SMART" id="SM00507">
    <property type="entry name" value="HNHc"/>
    <property type="match status" value="1"/>
</dbReference>
<dbReference type="GO" id="GO:0003676">
    <property type="term" value="F:nucleic acid binding"/>
    <property type="evidence" value="ECO:0007669"/>
    <property type="project" value="InterPro"/>
</dbReference>
<name>A0A2A3X102_BREAU</name>
<dbReference type="AlphaFoldDB" id="A0A2A3X102"/>
<evidence type="ECO:0000313" key="3">
    <source>
        <dbReference type="EMBL" id="PCC17197.1"/>
    </source>
</evidence>
<dbReference type="Pfam" id="PF01844">
    <property type="entry name" value="HNH"/>
    <property type="match status" value="1"/>
</dbReference>
<dbReference type="CDD" id="cd00085">
    <property type="entry name" value="HNHc"/>
    <property type="match status" value="1"/>
</dbReference>
<keyword evidence="3" id="KW-0255">Endonuclease</keyword>
<dbReference type="RefSeq" id="WP_096157293.1">
    <property type="nucleotide sequence ID" value="NZ_NRGX01000001.1"/>
</dbReference>
<reference evidence="3 4" key="1">
    <citation type="journal article" date="2017" name="Elife">
        <title>Extensive horizontal gene transfer in cheese-associated bacteria.</title>
        <authorList>
            <person name="Bonham K.S."/>
            <person name="Wolfe B.E."/>
            <person name="Dutton R.J."/>
        </authorList>
    </citation>
    <scope>NUCLEOTIDE SEQUENCE [LARGE SCALE GENOMIC DNA]</scope>
    <source>
        <strain evidence="3 4">JB5</strain>
    </source>
</reference>
<evidence type="ECO:0000313" key="4">
    <source>
        <dbReference type="Proteomes" id="UP000218377"/>
    </source>
</evidence>
<evidence type="ECO:0000256" key="2">
    <source>
        <dbReference type="SAM" id="MobiDB-lite"/>
    </source>
</evidence>
<feature type="compositionally biased region" description="Pro residues" evidence="2">
    <location>
        <begin position="429"/>
        <end position="442"/>
    </location>
</feature>
<keyword evidence="3" id="KW-0540">Nuclease</keyword>
<gene>
    <name evidence="3" type="ORF">CIK79_02110</name>
</gene>
<dbReference type="InterPro" id="IPR002711">
    <property type="entry name" value="HNH"/>
</dbReference>
<proteinExistence type="inferred from homology"/>
<sequence length="539" mass="58671">MEAEPVSDTLTEIRRWCGKLSALPPATSEEEAIDRITVLEELNSVGAAAQARETLTFDMLRRNREAEDGVSSKKQGRGVGAEIGLARKVSRSRGSALLKFSRTLLMDLPRTYAAMKVGDISEEKARIVAKETAWLPREKRREADERMADRLAEVGVRRLGNEVRALAQRLDQKAAVEHLDRCVEERTVSVRPAPGNMAYLTALLPMPQAVAAFANLTKSAQSLIGTGASGGRTQGQLMADLLVERLTGQETAEAVPTEVHVVMNASSLFEPGDEPAWFPGVGPIPAAAARSFVAENAAEVFLRRLFTRPTDGQLVRMDSKRREFAGLLRRMVVIRDDVCRSPWCEAPIKHIDHADAYAAGGSTDWENSSGLCAACNYAKELEGWRHESTPDRLIVKTPTGHRYEAGTKPVSDPDPGIVSGEVLSESSAPPTPSTGPPTPSTGPPGRSKGPPGGSANQNDSATEPPEPTREPNSDRPPIGQRPLGRVRKTVPWRVEKQTSSVTVGDKIITVDMWVHIDEPPTVEPLTPIEECFRRQMRGL</sequence>